<evidence type="ECO:0000313" key="8">
    <source>
        <dbReference type="Proteomes" id="UP001283361"/>
    </source>
</evidence>
<comment type="caution">
    <text evidence="7">The sequence shown here is derived from an EMBL/GenBank/DDBJ whole genome shotgun (WGS) entry which is preliminary data.</text>
</comment>
<dbReference type="EC" id="2.7.1.160" evidence="3"/>
<reference evidence="7" key="1">
    <citation type="journal article" date="2023" name="G3 (Bethesda)">
        <title>A reference genome for the long-term kleptoplast-retaining sea slug Elysia crispata morphotype clarki.</title>
        <authorList>
            <person name="Eastman K.E."/>
            <person name="Pendleton A.L."/>
            <person name="Shaikh M.A."/>
            <person name="Suttiyut T."/>
            <person name="Ogas R."/>
            <person name="Tomko P."/>
            <person name="Gavelis G."/>
            <person name="Widhalm J.R."/>
            <person name="Wisecaver J.H."/>
        </authorList>
    </citation>
    <scope>NUCLEOTIDE SEQUENCE</scope>
    <source>
        <strain evidence="7">ECLA1</strain>
    </source>
</reference>
<evidence type="ECO:0000256" key="5">
    <source>
        <dbReference type="ARBA" id="ARBA00023027"/>
    </source>
</evidence>
<sequence length="265" mass="29822">MASGLRPSDAVKISKALSYTLRHGAEKEGFKLLPGGYLYVDDILQKKRFHTVVTVEDVQAIVETNDKKRFTMILDEESQRLKIRANQGHSLQVDDLDLRPVENGEEFPIVIHGTYFKYWQFIAHEGLKRMNRNHIHFAAGFPSQDGVISGMRSSCQIIIYLDLPKALKGGLKFFLSSNNVILSPGNESGIIDPQFFAQAVDRKSGKKLPYRGSAEVLDKRSDGLLEEFSGDIASCGQSMIVTADDIDQEFQKKSRRKKKNKQLDS</sequence>
<dbReference type="Gene3D" id="1.10.10.970">
    <property type="entry name" value="RNA 2'-phosphotransferase, Tpt1/KptA family, N-terminal domain"/>
    <property type="match status" value="1"/>
</dbReference>
<dbReference type="Proteomes" id="UP001283361">
    <property type="component" value="Unassembled WGS sequence"/>
</dbReference>
<gene>
    <name evidence="7" type="ORF">RRG08_025704</name>
</gene>
<evidence type="ECO:0000256" key="2">
    <source>
        <dbReference type="ARBA" id="ARBA00009836"/>
    </source>
</evidence>
<proteinExistence type="inferred from homology"/>
<dbReference type="PANTHER" id="PTHR12684">
    <property type="entry name" value="PUTATIVE PHOSPHOTRANSFERASE"/>
    <property type="match status" value="1"/>
</dbReference>
<keyword evidence="4" id="KW-0808">Transferase</keyword>
<comment type="similarity">
    <text evidence="2">Belongs to the KptA/TPT1 family.</text>
</comment>
<dbReference type="Gene3D" id="3.20.170.30">
    <property type="match status" value="1"/>
</dbReference>
<organism evidence="7 8">
    <name type="scientific">Elysia crispata</name>
    <name type="common">lettuce slug</name>
    <dbReference type="NCBI Taxonomy" id="231223"/>
    <lineage>
        <taxon>Eukaryota</taxon>
        <taxon>Metazoa</taxon>
        <taxon>Spiralia</taxon>
        <taxon>Lophotrochozoa</taxon>
        <taxon>Mollusca</taxon>
        <taxon>Gastropoda</taxon>
        <taxon>Heterobranchia</taxon>
        <taxon>Euthyneura</taxon>
        <taxon>Panpulmonata</taxon>
        <taxon>Sacoglossa</taxon>
        <taxon>Placobranchoidea</taxon>
        <taxon>Plakobranchidae</taxon>
        <taxon>Elysia</taxon>
    </lineage>
</organism>
<dbReference type="GO" id="GO:0000215">
    <property type="term" value="F:tRNA 2'-phosphotransferase activity"/>
    <property type="evidence" value="ECO:0007669"/>
    <property type="project" value="UniProtKB-EC"/>
</dbReference>
<evidence type="ECO:0000256" key="6">
    <source>
        <dbReference type="ARBA" id="ARBA00047949"/>
    </source>
</evidence>
<keyword evidence="8" id="KW-1185">Reference proteome</keyword>
<dbReference type="InterPro" id="IPR002745">
    <property type="entry name" value="Ptrans_KptA/Tpt1"/>
</dbReference>
<dbReference type="AlphaFoldDB" id="A0AAE1AIL8"/>
<name>A0AAE1AIL8_9GAST</name>
<protein>
    <recommendedName>
        <fullName evidence="3">2'-phosphotransferase</fullName>
        <ecNumber evidence="3">2.7.1.160</ecNumber>
    </recommendedName>
</protein>
<evidence type="ECO:0000256" key="1">
    <source>
        <dbReference type="ARBA" id="ARBA00003343"/>
    </source>
</evidence>
<dbReference type="InterPro" id="IPR042081">
    <property type="entry name" value="RNA_2'-PTrans_C"/>
</dbReference>
<dbReference type="GO" id="GO:0006388">
    <property type="term" value="P:tRNA splicing, via endonucleolytic cleavage and ligation"/>
    <property type="evidence" value="ECO:0007669"/>
    <property type="project" value="TreeGrafter"/>
</dbReference>
<dbReference type="InterPro" id="IPR042080">
    <property type="entry name" value="RNA_2'-PTrans_N"/>
</dbReference>
<keyword evidence="5" id="KW-0520">NAD</keyword>
<comment type="function">
    <text evidence="1">Catalyzes the last step of tRNA splicing, the transfer of the splice junction 2'-phosphate from ligated tRNA to NAD to produce ADP-ribose 1''-2'' cyclic phosphate.</text>
</comment>
<dbReference type="SUPFAM" id="SSF56399">
    <property type="entry name" value="ADP-ribosylation"/>
    <property type="match status" value="1"/>
</dbReference>
<accession>A0AAE1AIL8</accession>
<dbReference type="EMBL" id="JAWDGP010001864">
    <property type="protein sequence ID" value="KAK3787437.1"/>
    <property type="molecule type" value="Genomic_DNA"/>
</dbReference>
<evidence type="ECO:0000313" key="7">
    <source>
        <dbReference type="EMBL" id="KAK3787437.1"/>
    </source>
</evidence>
<dbReference type="PANTHER" id="PTHR12684:SF2">
    <property type="entry name" value="TRNA 2'-PHOSPHOTRANSFERASE 1"/>
    <property type="match status" value="1"/>
</dbReference>
<comment type="catalytic activity">
    <reaction evidence="6">
        <text>2'-phospho-[ligated tRNA] + NAD(+) = mature tRNA + ADP-alpha-D-ribose 1'',2''-cyclic phosphate + nicotinamide</text>
        <dbReference type="Rhea" id="RHEA:23324"/>
        <dbReference type="Rhea" id="RHEA-COMP:11106"/>
        <dbReference type="Rhea" id="RHEA-COMP:11107"/>
        <dbReference type="ChEBI" id="CHEBI:17154"/>
        <dbReference type="ChEBI" id="CHEBI:57540"/>
        <dbReference type="ChEBI" id="CHEBI:76596"/>
        <dbReference type="ChEBI" id="CHEBI:82883"/>
        <dbReference type="ChEBI" id="CHEBI:85027"/>
        <dbReference type="EC" id="2.7.1.160"/>
    </reaction>
</comment>
<evidence type="ECO:0000256" key="3">
    <source>
        <dbReference type="ARBA" id="ARBA00012007"/>
    </source>
</evidence>
<dbReference type="Pfam" id="PF01885">
    <property type="entry name" value="PTS_2-RNA"/>
    <property type="match status" value="1"/>
</dbReference>
<evidence type="ECO:0000256" key="4">
    <source>
        <dbReference type="ARBA" id="ARBA00022679"/>
    </source>
</evidence>